<evidence type="ECO:0000313" key="1">
    <source>
        <dbReference type="EMBL" id="KAI3355999.1"/>
    </source>
</evidence>
<reference evidence="1" key="1">
    <citation type="submission" date="2022-04" db="EMBL/GenBank/DDBJ databases">
        <title>Jade perch genome.</title>
        <authorList>
            <person name="Chao B."/>
        </authorList>
    </citation>
    <scope>NUCLEOTIDE SEQUENCE</scope>
    <source>
        <strain evidence="1">CB-2022</strain>
    </source>
</reference>
<dbReference type="EMBL" id="CM041550">
    <property type="protein sequence ID" value="KAI3355999.1"/>
    <property type="molecule type" value="Genomic_DNA"/>
</dbReference>
<name>A0ACB8VKF8_9TELE</name>
<evidence type="ECO:0000313" key="2">
    <source>
        <dbReference type="Proteomes" id="UP000831701"/>
    </source>
</evidence>
<protein>
    <submittedName>
        <fullName evidence="1">Uncharacterized protein</fullName>
    </submittedName>
</protein>
<feature type="non-terminal residue" evidence="1">
    <location>
        <position position="1"/>
    </location>
</feature>
<accession>A0ACB8VKF8</accession>
<keyword evidence="2" id="KW-1185">Reference proteome</keyword>
<dbReference type="Proteomes" id="UP000831701">
    <property type="component" value="Chromosome 20"/>
</dbReference>
<comment type="caution">
    <text evidence="1">The sequence shown here is derived from an EMBL/GenBank/DDBJ whole genome shotgun (WGS) entry which is preliminary data.</text>
</comment>
<organism evidence="1 2">
    <name type="scientific">Scortum barcoo</name>
    <name type="common">barcoo grunter</name>
    <dbReference type="NCBI Taxonomy" id="214431"/>
    <lineage>
        <taxon>Eukaryota</taxon>
        <taxon>Metazoa</taxon>
        <taxon>Chordata</taxon>
        <taxon>Craniata</taxon>
        <taxon>Vertebrata</taxon>
        <taxon>Euteleostomi</taxon>
        <taxon>Actinopterygii</taxon>
        <taxon>Neopterygii</taxon>
        <taxon>Teleostei</taxon>
        <taxon>Neoteleostei</taxon>
        <taxon>Acanthomorphata</taxon>
        <taxon>Eupercaria</taxon>
        <taxon>Centrarchiformes</taxon>
        <taxon>Terapontoidei</taxon>
        <taxon>Terapontidae</taxon>
        <taxon>Scortum</taxon>
    </lineage>
</organism>
<sequence>AVRDGEDSGVIKVLRGREDSEGRRVNRASLEWQERRHDAVLLQGDLGQRGDEGLKGEQGPRGEPGGRGATGLKGSCGPTGRLGHPGPAGLHGVTGEPGLPGQVYVLPGLQGETGDQGPPAQCNCSQVQTPERLMDRIQTIFIADGEKQMRRLRAENVMVLRTDRKALYIYTESQWINVLVTTAGETQRPHKEGRTVILDSRGYSQTRGPQTLTPRSKTSEASHSSSAQTVKLLGVNV</sequence>
<proteinExistence type="predicted"/>
<gene>
    <name evidence="1" type="ORF">L3Q82_017270</name>
</gene>